<comment type="caution">
    <text evidence="2">The sequence shown here is derived from an EMBL/GenBank/DDBJ whole genome shotgun (WGS) entry which is preliminary data.</text>
</comment>
<dbReference type="InterPro" id="IPR001245">
    <property type="entry name" value="Ser-Thr/Tyr_kinase_cat_dom"/>
</dbReference>
<keyword evidence="3" id="KW-1185">Reference proteome</keyword>
<dbReference type="GO" id="GO:0004674">
    <property type="term" value="F:protein serine/threonine kinase activity"/>
    <property type="evidence" value="ECO:0007669"/>
    <property type="project" value="TreeGrafter"/>
</dbReference>
<dbReference type="STRING" id="658196.A0A397S2X4"/>
<dbReference type="Pfam" id="PF07714">
    <property type="entry name" value="PK_Tyr_Ser-Thr"/>
    <property type="match status" value="1"/>
</dbReference>
<evidence type="ECO:0000313" key="3">
    <source>
        <dbReference type="Proteomes" id="UP000265703"/>
    </source>
</evidence>
<evidence type="ECO:0000259" key="1">
    <source>
        <dbReference type="PROSITE" id="PS50011"/>
    </source>
</evidence>
<feature type="domain" description="Protein kinase" evidence="1">
    <location>
        <begin position="1"/>
        <end position="189"/>
    </location>
</feature>
<dbReference type="EMBL" id="QKYT01002261">
    <property type="protein sequence ID" value="RIA78715.1"/>
    <property type="molecule type" value="Genomic_DNA"/>
</dbReference>
<dbReference type="InterPro" id="IPR011009">
    <property type="entry name" value="Kinase-like_dom_sf"/>
</dbReference>
<sequence length="189" mass="22049">LVLEYANQGNLRVFINTKNNNEGSFEWKERVRLAIQIAEGLLYLHEELNIAHRDLHTKNILINNGDIKISDFGLSKNLDSKMSSKNNLYGILPFIDPYKLKNMKFELNKRSDIYSLGMVLWEISSCRMPFPHLKNEEVCLFFYILNGLKEEFIRGTPMGYLDIYTNCWHSDPDSRPLIDQVLFQLKSVS</sequence>
<dbReference type="AlphaFoldDB" id="A0A397S2X4"/>
<dbReference type="InterPro" id="IPR051681">
    <property type="entry name" value="Ser/Thr_Kinases-Pseudokinases"/>
</dbReference>
<keyword evidence="2" id="KW-0418">Kinase</keyword>
<proteinExistence type="predicted"/>
<dbReference type="InterPro" id="IPR000719">
    <property type="entry name" value="Prot_kinase_dom"/>
</dbReference>
<name>A0A397S2X4_9GLOM</name>
<reference evidence="2 3" key="1">
    <citation type="submission" date="2018-06" db="EMBL/GenBank/DDBJ databases">
        <title>Comparative genomics reveals the genomic features of Rhizophagus irregularis, R. cerebriforme, R. diaphanum and Gigaspora rosea, and their symbiotic lifestyle signature.</title>
        <authorList>
            <person name="Morin E."/>
            <person name="San Clemente H."/>
            <person name="Chen E.C.H."/>
            <person name="De La Providencia I."/>
            <person name="Hainaut M."/>
            <person name="Kuo A."/>
            <person name="Kohler A."/>
            <person name="Murat C."/>
            <person name="Tang N."/>
            <person name="Roy S."/>
            <person name="Loubradou J."/>
            <person name="Henrissat B."/>
            <person name="Grigoriev I.V."/>
            <person name="Corradi N."/>
            <person name="Roux C."/>
            <person name="Martin F.M."/>
        </authorList>
    </citation>
    <scope>NUCLEOTIDE SEQUENCE [LARGE SCALE GENOMIC DNA]</scope>
    <source>
        <strain evidence="2 3">DAOM 227022</strain>
    </source>
</reference>
<dbReference type="GO" id="GO:0005524">
    <property type="term" value="F:ATP binding"/>
    <property type="evidence" value="ECO:0007669"/>
    <property type="project" value="InterPro"/>
</dbReference>
<dbReference type="OrthoDB" id="10261027at2759"/>
<dbReference type="Gene3D" id="1.10.510.10">
    <property type="entry name" value="Transferase(Phosphotransferase) domain 1"/>
    <property type="match status" value="1"/>
</dbReference>
<organism evidence="2 3">
    <name type="scientific">Glomus cerebriforme</name>
    <dbReference type="NCBI Taxonomy" id="658196"/>
    <lineage>
        <taxon>Eukaryota</taxon>
        <taxon>Fungi</taxon>
        <taxon>Fungi incertae sedis</taxon>
        <taxon>Mucoromycota</taxon>
        <taxon>Glomeromycotina</taxon>
        <taxon>Glomeromycetes</taxon>
        <taxon>Glomerales</taxon>
        <taxon>Glomeraceae</taxon>
        <taxon>Glomus</taxon>
    </lineage>
</organism>
<accession>A0A397S2X4</accession>
<feature type="non-terminal residue" evidence="2">
    <location>
        <position position="1"/>
    </location>
</feature>
<protein>
    <submittedName>
        <fullName evidence="2">Kinase-like domain-containing protein</fullName>
    </submittedName>
</protein>
<dbReference type="PROSITE" id="PS50011">
    <property type="entry name" value="PROTEIN_KINASE_DOM"/>
    <property type="match status" value="1"/>
</dbReference>
<keyword evidence="2" id="KW-0808">Transferase</keyword>
<dbReference type="PANTHER" id="PTHR44329">
    <property type="entry name" value="SERINE/THREONINE-PROTEIN KINASE TNNI3K-RELATED"/>
    <property type="match status" value="1"/>
</dbReference>
<dbReference type="Proteomes" id="UP000265703">
    <property type="component" value="Unassembled WGS sequence"/>
</dbReference>
<feature type="non-terminal residue" evidence="2">
    <location>
        <position position="189"/>
    </location>
</feature>
<dbReference type="PRINTS" id="PR00109">
    <property type="entry name" value="TYRKINASE"/>
</dbReference>
<gene>
    <name evidence="2" type="ORF">C1645_665597</name>
</gene>
<evidence type="ECO:0000313" key="2">
    <source>
        <dbReference type="EMBL" id="RIA78715.1"/>
    </source>
</evidence>
<dbReference type="SUPFAM" id="SSF56112">
    <property type="entry name" value="Protein kinase-like (PK-like)"/>
    <property type="match status" value="1"/>
</dbReference>